<keyword evidence="2" id="KW-1185">Reference proteome</keyword>
<reference evidence="1 2" key="1">
    <citation type="submission" date="2011-02" db="EMBL/GenBank/DDBJ databases">
        <authorList>
            <person name="Weinstock G."/>
            <person name="Sodergren E."/>
            <person name="Clifton S."/>
            <person name="Fulton L."/>
            <person name="Fulton B."/>
            <person name="Courtney L."/>
            <person name="Fronick C."/>
            <person name="Harrison M."/>
            <person name="Strong C."/>
            <person name="Farmer C."/>
            <person name="Delahaunty K."/>
            <person name="Markovic C."/>
            <person name="Hall O."/>
            <person name="Minx P."/>
            <person name="Tomlinson C."/>
            <person name="Mitreva M."/>
            <person name="Hou S."/>
            <person name="Chen J."/>
            <person name="Wollam A."/>
            <person name="Pepin K.H."/>
            <person name="Johnson M."/>
            <person name="Bhonagiri V."/>
            <person name="Zhang X."/>
            <person name="Suruliraj S."/>
            <person name="Warren W."/>
            <person name="Chinwalla A."/>
            <person name="Mardis E.R."/>
            <person name="Wilson R.K."/>
        </authorList>
    </citation>
    <scope>NUCLEOTIDE SEQUENCE [LARGE SCALE GENOMIC DNA]</scope>
    <source>
        <strain evidence="1 2">YIT 12057</strain>
    </source>
</reference>
<dbReference type="AlphaFoldDB" id="F3PQH7"/>
<organism evidence="1 2">
    <name type="scientific">Bacteroides fluxus YIT 12057</name>
    <dbReference type="NCBI Taxonomy" id="763034"/>
    <lineage>
        <taxon>Bacteria</taxon>
        <taxon>Pseudomonadati</taxon>
        <taxon>Bacteroidota</taxon>
        <taxon>Bacteroidia</taxon>
        <taxon>Bacteroidales</taxon>
        <taxon>Bacteroidaceae</taxon>
        <taxon>Bacteroides</taxon>
    </lineage>
</organism>
<name>F3PQH7_9BACE</name>
<dbReference type="EMBL" id="AFBN01000016">
    <property type="protein sequence ID" value="EGF58805.1"/>
    <property type="molecule type" value="Genomic_DNA"/>
</dbReference>
<gene>
    <name evidence="1" type="ORF">HMPREF9446_00971</name>
</gene>
<comment type="caution">
    <text evidence="1">The sequence shown here is derived from an EMBL/GenBank/DDBJ whole genome shotgun (WGS) entry which is preliminary data.</text>
</comment>
<evidence type="ECO:0000313" key="1">
    <source>
        <dbReference type="EMBL" id="EGF58805.1"/>
    </source>
</evidence>
<protein>
    <submittedName>
        <fullName evidence="1">Uncharacterized protein</fullName>
    </submittedName>
</protein>
<proteinExistence type="predicted"/>
<sequence>MSANERPVFCMLYNIVLEIKRKLYTYKHFTDKKQTTEAP</sequence>
<evidence type="ECO:0000313" key="2">
    <source>
        <dbReference type="Proteomes" id="UP000003416"/>
    </source>
</evidence>
<dbReference type="HOGENOM" id="CLU_3304697_0_0_10"/>
<dbReference type="Proteomes" id="UP000003416">
    <property type="component" value="Unassembled WGS sequence"/>
</dbReference>
<accession>F3PQH7</accession>